<reference evidence="2 3" key="1">
    <citation type="submission" date="2016-10" db="EMBL/GenBank/DDBJ databases">
        <authorList>
            <person name="de Groot N.N."/>
        </authorList>
    </citation>
    <scope>NUCLEOTIDE SEQUENCE [LARGE SCALE GENOMIC DNA]</scope>
    <source>
        <strain evidence="2 3">NLAE-zl-C57</strain>
    </source>
</reference>
<keyword evidence="1" id="KW-0472">Membrane</keyword>
<organism evidence="2 3">
    <name type="scientific">Bacteroides ovatus</name>
    <dbReference type="NCBI Taxonomy" id="28116"/>
    <lineage>
        <taxon>Bacteria</taxon>
        <taxon>Pseudomonadati</taxon>
        <taxon>Bacteroidota</taxon>
        <taxon>Bacteroidia</taxon>
        <taxon>Bacteroidales</taxon>
        <taxon>Bacteroidaceae</taxon>
        <taxon>Bacteroides</taxon>
    </lineage>
</organism>
<keyword evidence="1" id="KW-0812">Transmembrane</keyword>
<accession>A0A1G8M1C8</accession>
<gene>
    <name evidence="2" type="ORF">SAMN05192582_105920</name>
</gene>
<dbReference type="EMBL" id="FNDO01000059">
    <property type="protein sequence ID" value="SDI61734.1"/>
    <property type="molecule type" value="Genomic_DNA"/>
</dbReference>
<evidence type="ECO:0000256" key="1">
    <source>
        <dbReference type="SAM" id="Phobius"/>
    </source>
</evidence>
<sequence>MKKKVIIIGTTIIALIISPFLFSMRNNTLISLRYNDELRILDVTAGNSITYLTSVVPEQNSDTLELQVYHKIMCFVLRKSEKTATRLLYVPRNVKYIKYEDEIYMINDLLPICSR</sequence>
<evidence type="ECO:0000313" key="2">
    <source>
        <dbReference type="EMBL" id="SDI61734.1"/>
    </source>
</evidence>
<dbReference type="RefSeq" id="WP_074638535.1">
    <property type="nucleotide sequence ID" value="NZ_FNDO01000059.1"/>
</dbReference>
<proteinExistence type="predicted"/>
<name>A0A1G8M1C8_BACOV</name>
<keyword evidence="1" id="KW-1133">Transmembrane helix</keyword>
<protein>
    <submittedName>
        <fullName evidence="2">Uncharacterized protein</fullName>
    </submittedName>
</protein>
<dbReference type="Proteomes" id="UP000181870">
    <property type="component" value="Unassembled WGS sequence"/>
</dbReference>
<evidence type="ECO:0000313" key="3">
    <source>
        <dbReference type="Proteomes" id="UP000181870"/>
    </source>
</evidence>
<feature type="transmembrane region" description="Helical" evidence="1">
    <location>
        <begin position="6"/>
        <end position="24"/>
    </location>
</feature>
<dbReference type="AlphaFoldDB" id="A0A1G8M1C8"/>